<feature type="coiled-coil region" evidence="1">
    <location>
        <begin position="89"/>
        <end position="116"/>
    </location>
</feature>
<dbReference type="Pfam" id="PF00094">
    <property type="entry name" value="VWD"/>
    <property type="match status" value="1"/>
</dbReference>
<evidence type="ECO:0000259" key="2">
    <source>
        <dbReference type="PROSITE" id="PS51233"/>
    </source>
</evidence>
<dbReference type="AlphaFoldDB" id="A0A7R8VJC4"/>
<dbReference type="PANTHER" id="PTHR37860">
    <property type="entry name" value="AGAP008810-PA"/>
    <property type="match status" value="1"/>
</dbReference>
<dbReference type="EMBL" id="OA566902">
    <property type="protein sequence ID" value="CAD7199621.1"/>
    <property type="molecule type" value="Genomic_DNA"/>
</dbReference>
<reference evidence="3" key="1">
    <citation type="submission" date="2020-11" db="EMBL/GenBank/DDBJ databases">
        <authorList>
            <person name="Tran Van P."/>
        </authorList>
    </citation>
    <scope>NUCLEOTIDE SEQUENCE</scope>
</reference>
<dbReference type="SMART" id="SM00216">
    <property type="entry name" value="VWD"/>
    <property type="match status" value="1"/>
</dbReference>
<name>A0A7R8VJC4_TIMDO</name>
<dbReference type="PANTHER" id="PTHR37860:SF1">
    <property type="match status" value="1"/>
</dbReference>
<proteinExistence type="predicted"/>
<accession>A0A7R8VJC4</accession>
<dbReference type="InterPro" id="IPR001846">
    <property type="entry name" value="VWF_type-D"/>
</dbReference>
<evidence type="ECO:0000313" key="3">
    <source>
        <dbReference type="EMBL" id="CAD7199621.1"/>
    </source>
</evidence>
<keyword evidence="1" id="KW-0175">Coiled coil</keyword>
<organism evidence="3">
    <name type="scientific">Timema douglasi</name>
    <name type="common">Walking stick</name>
    <dbReference type="NCBI Taxonomy" id="61478"/>
    <lineage>
        <taxon>Eukaryota</taxon>
        <taxon>Metazoa</taxon>
        <taxon>Ecdysozoa</taxon>
        <taxon>Arthropoda</taxon>
        <taxon>Hexapoda</taxon>
        <taxon>Insecta</taxon>
        <taxon>Pterygota</taxon>
        <taxon>Neoptera</taxon>
        <taxon>Polyneoptera</taxon>
        <taxon>Phasmatodea</taxon>
        <taxon>Timematodea</taxon>
        <taxon>Timematoidea</taxon>
        <taxon>Timematidae</taxon>
        <taxon>Timema</taxon>
    </lineage>
</organism>
<dbReference type="PROSITE" id="PS51233">
    <property type="entry name" value="VWFD"/>
    <property type="match status" value="1"/>
</dbReference>
<feature type="domain" description="VWFD" evidence="2">
    <location>
        <begin position="374"/>
        <end position="551"/>
    </location>
</feature>
<protein>
    <recommendedName>
        <fullName evidence="2">VWFD domain-containing protein</fullName>
    </recommendedName>
</protein>
<gene>
    <name evidence="3" type="ORF">TDIB3V08_LOCUS5869</name>
</gene>
<sequence>MKLSMTRRSRNCRLSLTKLFGGVLKGIAETSEKVTELAELVLDRLEKLEDAVLEAWQKLLPTLEKSYAQLADTVANILEEFIDVAVVTLQTVLEQIKTHEDDLKKLAQAFADILEEVGRVVGKTFVQLRSEVKDFLDVLYDQFKSLPLADIIKEKYGELLKQLTELEIPAELWNVITEVTSAVKDTVPTPELRDLVEAIETYVNKHLNKQEVDEVKELANILDKATLALRSLVQMIKLQIKGEAPGDVPSILGFKLPVSLDELFKIPRFFVAHFSPLAYLSSGDLPTLKELLVTYRPRLNPLDWVPPYKGRYPRYVGSPWVNRHLGSLGQGLFLYPAQTRSNLALCRVRTCKLVPVKSEEPDIYFLSTPLREECNGFVVDSQHFFTFDNRHFTFKGSCSYVLLQDVVDGNFTVVLNVDNGKFGSLLLADDKDSLELLSDKSLLVNGERSEFPAHQGLLSAWRRYHWANLKSAAGVLVYVDAHTDLIAVSVSGFYHGRTRGLLGTLSYEPADDLIKPDGQKEKSNLSFVPAQFATKETEFGNSWKVGQCKDVTGHSHHEHETVKSTECGDKFTRGSTLRSADIVVVVEQVTGSAELYKELVGPLVTTLTNELKSKGVTDVHFHLVGFGGDLTWPTHYTSSGEMSFNGKNKNLKFATPAEPLPFDTRENKVRWFKHELQNFRLLLAQKLTRDLGTSVHVIGPVDDLKLTGKDNKLVKQIVGFDGNSVFVLADAKKKGGEGNSELRKVLTHKPDPCLQYPQNTYGTTFVSQNFLEARASGRKQFLQVVSHRLADALGTELYEDCVCFLRDGVHAETRCRVSGRKERERLEVGFELEIICGFTRPPQKLAHNRNVITQKSSRQSQDFRLIGASCFANVQLFSTLSALPEMFDTGEPIKSQNQPSQISAHAL</sequence>
<evidence type="ECO:0000256" key="1">
    <source>
        <dbReference type="SAM" id="Coils"/>
    </source>
</evidence>